<sequence length="271" mass="30132">MIFDLHVHTNNSDGLFSPEKVIDLAVKQGLNGIAITDHDTITGIEPAIDYSNNYDNFRIIPGIEFGCVFNNEEVHILGYFIDYKAPNLIKITNELKQSRLTRGIEMVGKLNQLGLDLSIEEVKKFSGEKYIGRPHIARALIKKGYIADIPEAFSKYLDRGKPAYVERYKITIGETISLIKAIGGIAILAHPGILKDKGIIDYCISLGIDGLECIHSKHTNDDTNSLISKAKSNNLIVTGGSDFHGDLINKDLLLGKYFVDIDTIPEFKERI</sequence>
<dbReference type="SUPFAM" id="SSF89550">
    <property type="entry name" value="PHP domain-like"/>
    <property type="match status" value="1"/>
</dbReference>
<keyword evidence="3" id="KW-1185">Reference proteome</keyword>
<dbReference type="InterPro" id="IPR004013">
    <property type="entry name" value="PHP_dom"/>
</dbReference>
<evidence type="ECO:0000259" key="1">
    <source>
        <dbReference type="SMART" id="SM00481"/>
    </source>
</evidence>
<accession>A0ABT1S5J2</accession>
<dbReference type="EMBL" id="JANGAC010000001">
    <property type="protein sequence ID" value="MCQ4921728.1"/>
    <property type="molecule type" value="Genomic_DNA"/>
</dbReference>
<gene>
    <name evidence="2" type="ORF">NE686_01405</name>
</gene>
<protein>
    <submittedName>
        <fullName evidence="2">PHP domain-containing protein</fullName>
    </submittedName>
</protein>
<evidence type="ECO:0000313" key="3">
    <source>
        <dbReference type="Proteomes" id="UP001524478"/>
    </source>
</evidence>
<dbReference type="Proteomes" id="UP001524478">
    <property type="component" value="Unassembled WGS sequence"/>
</dbReference>
<dbReference type="Gene3D" id="3.20.20.140">
    <property type="entry name" value="Metal-dependent hydrolases"/>
    <property type="match status" value="1"/>
</dbReference>
<dbReference type="CDD" id="cd07438">
    <property type="entry name" value="PHP_HisPPase_AMP"/>
    <property type="match status" value="1"/>
</dbReference>
<dbReference type="InterPro" id="IPR052018">
    <property type="entry name" value="PHP_domain"/>
</dbReference>
<evidence type="ECO:0000313" key="2">
    <source>
        <dbReference type="EMBL" id="MCQ4921728.1"/>
    </source>
</evidence>
<dbReference type="Pfam" id="PF02811">
    <property type="entry name" value="PHP"/>
    <property type="match status" value="1"/>
</dbReference>
<feature type="domain" description="Polymerase/histidinol phosphatase N-terminal" evidence="1">
    <location>
        <begin position="3"/>
        <end position="69"/>
    </location>
</feature>
<organism evidence="2 3">
    <name type="scientific">Tissierella carlieri</name>
    <dbReference type="NCBI Taxonomy" id="689904"/>
    <lineage>
        <taxon>Bacteria</taxon>
        <taxon>Bacillati</taxon>
        <taxon>Bacillota</taxon>
        <taxon>Tissierellia</taxon>
        <taxon>Tissierellales</taxon>
        <taxon>Tissierellaceae</taxon>
        <taxon>Tissierella</taxon>
    </lineage>
</organism>
<comment type="caution">
    <text evidence="2">The sequence shown here is derived from an EMBL/GenBank/DDBJ whole genome shotgun (WGS) entry which is preliminary data.</text>
</comment>
<reference evidence="2 3" key="1">
    <citation type="submission" date="2022-06" db="EMBL/GenBank/DDBJ databases">
        <title>Isolation of gut microbiota from human fecal samples.</title>
        <authorList>
            <person name="Pamer E.G."/>
            <person name="Barat B."/>
            <person name="Waligurski E."/>
            <person name="Medina S."/>
            <person name="Paddock L."/>
            <person name="Mostad J."/>
        </authorList>
    </citation>
    <scope>NUCLEOTIDE SEQUENCE [LARGE SCALE GENOMIC DNA]</scope>
    <source>
        <strain evidence="2 3">DFI.7.95</strain>
    </source>
</reference>
<dbReference type="PANTHER" id="PTHR42924:SF3">
    <property type="entry name" value="POLYMERASE_HISTIDINOL PHOSPHATASE N-TERMINAL DOMAIN-CONTAINING PROTEIN"/>
    <property type="match status" value="1"/>
</dbReference>
<proteinExistence type="predicted"/>
<dbReference type="Gene3D" id="1.10.150.650">
    <property type="match status" value="1"/>
</dbReference>
<name>A0ABT1S5J2_9FIRM</name>
<dbReference type="RefSeq" id="WP_256310202.1">
    <property type="nucleotide sequence ID" value="NZ_JANGAC010000001.1"/>
</dbReference>
<dbReference type="SMART" id="SM00481">
    <property type="entry name" value="POLIIIAc"/>
    <property type="match status" value="1"/>
</dbReference>
<dbReference type="InterPro" id="IPR003141">
    <property type="entry name" value="Pol/His_phosphatase_N"/>
</dbReference>
<dbReference type="InterPro" id="IPR016195">
    <property type="entry name" value="Pol/histidinol_Pase-like"/>
</dbReference>
<dbReference type="PANTHER" id="PTHR42924">
    <property type="entry name" value="EXONUCLEASE"/>
    <property type="match status" value="1"/>
</dbReference>